<reference evidence="2" key="1">
    <citation type="journal article" date="2023" name="Nat. Plants">
        <title>Single-cell RNA sequencing provides a high-resolution roadmap for understanding the multicellular compartmentation of specialized metabolism.</title>
        <authorList>
            <person name="Sun S."/>
            <person name="Shen X."/>
            <person name="Li Y."/>
            <person name="Li Y."/>
            <person name="Wang S."/>
            <person name="Li R."/>
            <person name="Zhang H."/>
            <person name="Shen G."/>
            <person name="Guo B."/>
            <person name="Wei J."/>
            <person name="Xu J."/>
            <person name="St-Pierre B."/>
            <person name="Chen S."/>
            <person name="Sun C."/>
        </authorList>
    </citation>
    <scope>NUCLEOTIDE SEQUENCE [LARGE SCALE GENOMIC DNA]</scope>
</reference>
<comment type="caution">
    <text evidence="1">The sequence shown here is derived from an EMBL/GenBank/DDBJ whole genome shotgun (WGS) entry which is preliminary data.</text>
</comment>
<organism evidence="1 2">
    <name type="scientific">Catharanthus roseus</name>
    <name type="common">Madagascar periwinkle</name>
    <name type="synonym">Vinca rosea</name>
    <dbReference type="NCBI Taxonomy" id="4058"/>
    <lineage>
        <taxon>Eukaryota</taxon>
        <taxon>Viridiplantae</taxon>
        <taxon>Streptophyta</taxon>
        <taxon>Embryophyta</taxon>
        <taxon>Tracheophyta</taxon>
        <taxon>Spermatophyta</taxon>
        <taxon>Magnoliopsida</taxon>
        <taxon>eudicotyledons</taxon>
        <taxon>Gunneridae</taxon>
        <taxon>Pentapetalae</taxon>
        <taxon>asterids</taxon>
        <taxon>lamiids</taxon>
        <taxon>Gentianales</taxon>
        <taxon>Apocynaceae</taxon>
        <taxon>Rauvolfioideae</taxon>
        <taxon>Vinceae</taxon>
        <taxon>Catharanthinae</taxon>
        <taxon>Catharanthus</taxon>
    </lineage>
</organism>
<evidence type="ECO:0000313" key="2">
    <source>
        <dbReference type="Proteomes" id="UP001060085"/>
    </source>
</evidence>
<sequence length="1039" mass="114524">MEVALCSVYHLLLLLLLATINSISALQNDTDRLALLDFKRYILDDPYGTLESWNDTVHHCLWQGITCNTRHQRVMVLNLRGKTLSGSISPRIGNISFLEVIHLGENLFHGEIPQELGRLFRLTSLNISFNLVSGEIPVNLSRCSKLSVLHIGSNYLEGKIPVELGSLKGLEYLILQMNNFSGEIPNSLGNLSSLNVLSLSSNNLRGNLPKEIGQLTKLVFFSVGKNGLTGTFPTFLYNLSKLTTVGLGVNNFYGNLPEDIGLGLSNLQSFGVGGNNFQGKIPISFGNATKIYLLDLPGNKFVGKVPHSLGNLPNLRSLNIDLNLLGHNSSSDLDFLEPLTNCTYLDILSFAANNFGGELPGTIGNLSTQLSNLLMGGNMVSGTIPQELARFKNLYILSLASNLFSGTLPNDIGKLEKLQILNLGENMLFGHIPSDLFNITLLYSLRLEANNFGGTLHENLGNCQSLKILDVSDNNLTGGLFPAIFTNSFRPQFVDLSHNSLSGSLPPELGKLANINVLNISNNKFSGQIPKSVGDCLSLEYLAMEGNFFTGNIPDTLASLKGIQYLDLSRNNLTGKIPRGFESLTFLKYLNLSFNNLEGEIPNNGVFGNTSQIILTGNSQLCGGIPQLRFPSCPVQSKRKKKKTQKLLVILLPTLLSVLVIFLTMITLIIFLSQRRRKGKKVSTMPSIDEKILRVSYQELHHATSGFSQENIIGSGGYGIVYKGSLAQFREKMVAIKVLDFQKIGVPQSFKAECRALKNIRHRNLVSLLTYCSSIDLKRQEFKALVYDFMENGSLDMWLHSERSQSRNLNFLQRLKIAINVASALDYLHNQCGYVIVHCDLKPSNVLLDNDFIAHVGDFGLARLLKTTSSLSGQDTSNSVAIKGSIGYAPPEYGMGGTTSTRGDVYSYGILLLEMLTGKRPTNEAFVGGLDLHNYVKMNLASKDQVVRIIDPRLLSTEIEENGETKLKESNGIGVDEINVSNVNLLAAWNSSTLQNFIVPMFEIALKCSERSPNDRMDMNEVLRQFEFIRDHFASAQIK</sequence>
<evidence type="ECO:0000313" key="1">
    <source>
        <dbReference type="EMBL" id="KAI5669371.1"/>
    </source>
</evidence>
<dbReference type="EMBL" id="CM044704">
    <property type="protein sequence ID" value="KAI5669371.1"/>
    <property type="molecule type" value="Genomic_DNA"/>
</dbReference>
<keyword evidence="2" id="KW-1185">Reference proteome</keyword>
<gene>
    <name evidence="1" type="ORF">M9H77_19224</name>
</gene>
<name>A0ACC0B9Q1_CATRO</name>
<accession>A0ACC0B9Q1</accession>
<protein>
    <submittedName>
        <fullName evidence="1">Uncharacterized protein</fullName>
    </submittedName>
</protein>
<dbReference type="Proteomes" id="UP001060085">
    <property type="component" value="Linkage Group LG04"/>
</dbReference>
<proteinExistence type="predicted"/>